<reference evidence="2" key="1">
    <citation type="journal article" date="2019" name="Int. J. Syst. Evol. Microbiol.">
        <title>The Global Catalogue of Microorganisms (GCM) 10K type strain sequencing project: providing services to taxonomists for standard genome sequencing and annotation.</title>
        <authorList>
            <consortium name="The Broad Institute Genomics Platform"/>
            <consortium name="The Broad Institute Genome Sequencing Center for Infectious Disease"/>
            <person name="Wu L."/>
            <person name="Ma J."/>
        </authorList>
    </citation>
    <scope>NUCLEOTIDE SEQUENCE [LARGE SCALE GENOMIC DNA]</scope>
    <source>
        <strain evidence="2">KCTC 15012</strain>
    </source>
</reference>
<proteinExistence type="predicted"/>
<sequence>MGEYAKELSKRITCERKKEGYCLICDNHKPLTEDHVPPKSAVTITRTEQKLITEAFKSAPTNLKGVRSRNGNKFKTICKQCNSSLADGDTEIGIAYKELTKKINNYFASANRVNSFVSVKINPIKYIRAMAGHILAATSEDECQQKQSDSPYFTPIKNFVLGKSDSIDDSHDIYYWFYPKGRHLSAKILAFHNKGNSSAISLLSFFPVAFLITEKGKGIYPVQATKLDSKSESLLLDLSLRNVNYVDFPFTKLEDWQFYLMPDYTCTTSYPIK</sequence>
<protein>
    <recommendedName>
        <fullName evidence="3">Metal-binding protein</fullName>
    </recommendedName>
</protein>
<keyword evidence="2" id="KW-1185">Reference proteome</keyword>
<accession>A0ABW0YD64</accession>
<dbReference type="EMBL" id="JBHSPP010000015">
    <property type="protein sequence ID" value="MFC5706858.1"/>
    <property type="molecule type" value="Genomic_DNA"/>
</dbReference>
<name>A0ABW0YD64_9GAMM</name>
<evidence type="ECO:0000313" key="1">
    <source>
        <dbReference type="EMBL" id="MFC5706858.1"/>
    </source>
</evidence>
<dbReference type="Proteomes" id="UP001596132">
    <property type="component" value="Unassembled WGS sequence"/>
</dbReference>
<comment type="caution">
    <text evidence="1">The sequence shown here is derived from an EMBL/GenBank/DDBJ whole genome shotgun (WGS) entry which is preliminary data.</text>
</comment>
<evidence type="ECO:0000313" key="2">
    <source>
        <dbReference type="Proteomes" id="UP001596132"/>
    </source>
</evidence>
<evidence type="ECO:0008006" key="3">
    <source>
        <dbReference type="Google" id="ProtNLM"/>
    </source>
</evidence>
<gene>
    <name evidence="1" type="ORF">ACFPVW_12480</name>
</gene>
<organism evidence="1 2">
    <name type="scientific">Aeromonas eucrenophila</name>
    <dbReference type="NCBI Taxonomy" id="649"/>
    <lineage>
        <taxon>Bacteria</taxon>
        <taxon>Pseudomonadati</taxon>
        <taxon>Pseudomonadota</taxon>
        <taxon>Gammaproteobacteria</taxon>
        <taxon>Aeromonadales</taxon>
        <taxon>Aeromonadaceae</taxon>
        <taxon>Aeromonas</taxon>
    </lineage>
</organism>
<dbReference type="RefSeq" id="WP_082041648.1">
    <property type="nucleotide sequence ID" value="NZ_CDDF01000014.1"/>
</dbReference>